<reference evidence="4" key="2">
    <citation type="submission" date="2019-09" db="UniProtKB">
        <authorList>
            <consortium name="WormBaseParasite"/>
        </authorList>
    </citation>
    <scope>IDENTIFICATION</scope>
</reference>
<accession>A0A3P8D925</accession>
<evidence type="ECO:0000313" key="3">
    <source>
        <dbReference type="Proteomes" id="UP000050761"/>
    </source>
</evidence>
<dbReference type="AlphaFoldDB" id="A0A183FW13"/>
<dbReference type="WBParaSite" id="HPBE_0001258001-mRNA-1">
    <property type="protein sequence ID" value="HPBE_0001258001-mRNA-1"/>
    <property type="gene ID" value="HPBE_0001258001"/>
</dbReference>
<dbReference type="EMBL" id="UZAH01027558">
    <property type="protein sequence ID" value="VDO92795.1"/>
    <property type="molecule type" value="Genomic_DNA"/>
</dbReference>
<feature type="compositionally biased region" description="Basic and acidic residues" evidence="1">
    <location>
        <begin position="80"/>
        <end position="89"/>
    </location>
</feature>
<evidence type="ECO:0000256" key="1">
    <source>
        <dbReference type="SAM" id="MobiDB-lite"/>
    </source>
</evidence>
<accession>A0A183FW13</accession>
<name>A0A183FW13_HELPZ</name>
<feature type="region of interest" description="Disordered" evidence="1">
    <location>
        <begin position="1"/>
        <end position="89"/>
    </location>
</feature>
<dbReference type="Proteomes" id="UP000050761">
    <property type="component" value="Unassembled WGS sequence"/>
</dbReference>
<gene>
    <name evidence="2" type="ORF">HPBE_LOCUS12581</name>
</gene>
<proteinExistence type="predicted"/>
<keyword evidence="3" id="KW-1185">Reference proteome</keyword>
<organism evidence="3 4">
    <name type="scientific">Heligmosomoides polygyrus</name>
    <name type="common">Parasitic roundworm</name>
    <dbReference type="NCBI Taxonomy" id="6339"/>
    <lineage>
        <taxon>Eukaryota</taxon>
        <taxon>Metazoa</taxon>
        <taxon>Ecdysozoa</taxon>
        <taxon>Nematoda</taxon>
        <taxon>Chromadorea</taxon>
        <taxon>Rhabditida</taxon>
        <taxon>Rhabditina</taxon>
        <taxon>Rhabditomorpha</taxon>
        <taxon>Strongyloidea</taxon>
        <taxon>Heligmosomidae</taxon>
        <taxon>Heligmosomoides</taxon>
    </lineage>
</organism>
<evidence type="ECO:0000313" key="2">
    <source>
        <dbReference type="EMBL" id="VDO92795.1"/>
    </source>
</evidence>
<sequence length="89" mass="10373">MVSAHSGFGDVQRDDEERTTGHDRPGQRQQAKNEARMRVHTPSQRIEAAYSTGVRGGTKRAQRLCVLEESRRKSRQKRRERQERLGRRT</sequence>
<protein>
    <submittedName>
        <fullName evidence="2 4">Uncharacterized protein</fullName>
    </submittedName>
</protein>
<reference evidence="2 3" key="1">
    <citation type="submission" date="2018-11" db="EMBL/GenBank/DDBJ databases">
        <authorList>
            <consortium name="Pathogen Informatics"/>
        </authorList>
    </citation>
    <scope>NUCLEOTIDE SEQUENCE [LARGE SCALE GENOMIC DNA]</scope>
</reference>
<evidence type="ECO:0000313" key="4">
    <source>
        <dbReference type="WBParaSite" id="HPBE_0001258001-mRNA-1"/>
    </source>
</evidence>
<feature type="compositionally biased region" description="Basic and acidic residues" evidence="1">
    <location>
        <begin position="11"/>
        <end position="37"/>
    </location>
</feature>